<dbReference type="InterPro" id="IPR043162">
    <property type="entry name" value="DOCK_C_lobe_C"/>
</dbReference>
<dbReference type="STRING" id="81824.A9V0K0"/>
<evidence type="ECO:0000256" key="2">
    <source>
        <dbReference type="PROSITE-ProRule" id="PRU00984"/>
    </source>
</evidence>
<dbReference type="PANTHER" id="PTHR23317:SF76">
    <property type="entry name" value="LD20667P"/>
    <property type="match status" value="1"/>
</dbReference>
<feature type="domain" description="DOCKER" evidence="4">
    <location>
        <begin position="359"/>
        <end position="775"/>
    </location>
</feature>
<sequence>MPWVGEPFELKDDEVRGLLVIFTHLVARVEDSVLRAWLRENQSDFDTIFAFLKMLIAAITIATYPGAVKVGASKLAPPSPAFGNHSDSDSLGRPASVISRDGRDVLHRETPSVDVYRMNALFVQNQHKHTEANTHEEARLLTKLWRNFSTEMTLTALQVIEIFMSDFEEEMQELECHAELTDLVFEVLMKLLRQPQSELALNHIFQTLQVFICKFSGLLFSGSTQFAATLCEMLLRHCNSPISGVREQAVALLFLTMCENDAFDRGFQRIKVQTTIALSEIVSGSDADCDASDELLRSSLATLISFANQRELVTSRGEDFSPKVRSLAMNLYHILRNSYTMRMLADSDGQLELHYFIAQGYKHSPDLRLTWLLTLAERQAEKKNYSEAAHCAVHAAGLVSEYLMLIEPKPGYPAGCAAFEKISTNVIEESALAAQPERIQEEGICSHHLFSDDGLMLSFLIPMYQSHRNFKGLHEVHSMLTNVYQSVLQAQTKGHRYFGTYYRVKFIGAVFPEELSRGEFIYKEPSLTKLPEICSRLEQLYTTELGPGNVIMIQDSREVEPAKLDPRKGYIQVTYVSPYHDEHELKHRPTEFERNINLQWFVFDTPFTKDGKAHGAIDKQYLRRTFLKTSATFPYLRMRLPVVQSRVEELTPLQFAADSIAQKTHDLQSSCNAETPNLTLLQLQLQGAVSAAVNEGPLHIAKAFFEGPMPEDYTEQTQLKKLRQGFFKFLKACDQALELNESSISDDQRAYHENMQRNFDTLRTELTDILNKASKGLQRARSQQSSMRRSNVSSLHSGIELAGAPHATTDV</sequence>
<dbReference type="PANTHER" id="PTHR23317">
    <property type="entry name" value="DEDICATOR OF CYTOKINESIS DOCK"/>
    <property type="match status" value="1"/>
</dbReference>
<dbReference type="eggNOG" id="KOG1997">
    <property type="taxonomic scope" value="Eukaryota"/>
</dbReference>
<dbReference type="AlphaFoldDB" id="A9V0K0"/>
<dbReference type="InterPro" id="IPR046770">
    <property type="entry name" value="DOCKER_Lobe_B"/>
</dbReference>
<name>A9V0K0_MONBE</name>
<accession>A9V0K0</accession>
<protein>
    <recommendedName>
        <fullName evidence="4">DOCKER domain-containing protein</fullName>
    </recommendedName>
</protein>
<evidence type="ECO:0000256" key="1">
    <source>
        <dbReference type="ARBA" id="ARBA00022658"/>
    </source>
</evidence>
<dbReference type="RefSeq" id="XP_001746270.1">
    <property type="nucleotide sequence ID" value="XM_001746218.1"/>
</dbReference>
<dbReference type="InParanoid" id="A9V0K0"/>
<dbReference type="Gene3D" id="1.20.58.740">
    <property type="match status" value="1"/>
</dbReference>
<dbReference type="PROSITE" id="PS51651">
    <property type="entry name" value="DOCKER"/>
    <property type="match status" value="1"/>
</dbReference>
<dbReference type="InterPro" id="IPR046773">
    <property type="entry name" value="DOCKER_Lobe_C"/>
</dbReference>
<organism evidence="5 6">
    <name type="scientific">Monosiga brevicollis</name>
    <name type="common">Choanoflagellate</name>
    <dbReference type="NCBI Taxonomy" id="81824"/>
    <lineage>
        <taxon>Eukaryota</taxon>
        <taxon>Choanoflagellata</taxon>
        <taxon>Craspedida</taxon>
        <taxon>Salpingoecidae</taxon>
        <taxon>Monosiga</taxon>
    </lineage>
</organism>
<dbReference type="InterPro" id="IPR016024">
    <property type="entry name" value="ARM-type_fold"/>
</dbReference>
<dbReference type="EMBL" id="CH991552">
    <property type="protein sequence ID" value="EDQ89165.1"/>
    <property type="molecule type" value="Genomic_DNA"/>
</dbReference>
<dbReference type="Pfam" id="PF20421">
    <property type="entry name" value="DHR-2_Lobe_C"/>
    <property type="match status" value="1"/>
</dbReference>
<dbReference type="InterPro" id="IPR046769">
    <property type="entry name" value="DOCKER_Lobe_A"/>
</dbReference>
<dbReference type="Pfam" id="PF20422">
    <property type="entry name" value="DHR-2_Lobe_B"/>
    <property type="match status" value="1"/>
</dbReference>
<comment type="similarity">
    <text evidence="2">Belongs to the DOCK family.</text>
</comment>
<dbReference type="GeneID" id="5891365"/>
<gene>
    <name evidence="5" type="ORF">MONBRDRAFT_32595</name>
</gene>
<dbReference type="InterPro" id="IPR026791">
    <property type="entry name" value="DOCK"/>
</dbReference>
<dbReference type="OMA" id="PAFTQRC"/>
<evidence type="ECO:0000259" key="4">
    <source>
        <dbReference type="PROSITE" id="PS51651"/>
    </source>
</evidence>
<dbReference type="InterPro" id="IPR043161">
    <property type="entry name" value="DOCK_C_lobe_A"/>
</dbReference>
<dbReference type="GO" id="GO:0007264">
    <property type="term" value="P:small GTPase-mediated signal transduction"/>
    <property type="evidence" value="ECO:0007669"/>
    <property type="project" value="InterPro"/>
</dbReference>
<dbReference type="SUPFAM" id="SSF48371">
    <property type="entry name" value="ARM repeat"/>
    <property type="match status" value="1"/>
</dbReference>
<proteinExistence type="inferred from homology"/>
<dbReference type="GO" id="GO:0005085">
    <property type="term" value="F:guanyl-nucleotide exchange factor activity"/>
    <property type="evidence" value="ECO:0007669"/>
    <property type="project" value="UniProtKB-KW"/>
</dbReference>
<dbReference type="Gene3D" id="1.25.40.410">
    <property type="match status" value="1"/>
</dbReference>
<feature type="compositionally biased region" description="Low complexity" evidence="3">
    <location>
        <begin position="779"/>
        <end position="797"/>
    </location>
</feature>
<feature type="region of interest" description="Disordered" evidence="3">
    <location>
        <begin position="774"/>
        <end position="811"/>
    </location>
</feature>
<reference evidence="5 6" key="1">
    <citation type="journal article" date="2008" name="Nature">
        <title>The genome of the choanoflagellate Monosiga brevicollis and the origin of metazoans.</title>
        <authorList>
            <consortium name="JGI Sequencing"/>
            <person name="King N."/>
            <person name="Westbrook M.J."/>
            <person name="Young S.L."/>
            <person name="Kuo A."/>
            <person name="Abedin M."/>
            <person name="Chapman J."/>
            <person name="Fairclough S."/>
            <person name="Hellsten U."/>
            <person name="Isogai Y."/>
            <person name="Letunic I."/>
            <person name="Marr M."/>
            <person name="Pincus D."/>
            <person name="Putnam N."/>
            <person name="Rokas A."/>
            <person name="Wright K.J."/>
            <person name="Zuzow R."/>
            <person name="Dirks W."/>
            <person name="Good M."/>
            <person name="Goodstein D."/>
            <person name="Lemons D."/>
            <person name="Li W."/>
            <person name="Lyons J.B."/>
            <person name="Morris A."/>
            <person name="Nichols S."/>
            <person name="Richter D.J."/>
            <person name="Salamov A."/>
            <person name="Bork P."/>
            <person name="Lim W.A."/>
            <person name="Manning G."/>
            <person name="Miller W.T."/>
            <person name="McGinnis W."/>
            <person name="Shapiro H."/>
            <person name="Tjian R."/>
            <person name="Grigoriev I.V."/>
            <person name="Rokhsar D."/>
        </authorList>
    </citation>
    <scope>NUCLEOTIDE SEQUENCE [LARGE SCALE GENOMIC DNA]</scope>
    <source>
        <strain evidence="6">MX1 / ATCC 50154</strain>
    </source>
</reference>
<dbReference type="Proteomes" id="UP000001357">
    <property type="component" value="Unassembled WGS sequence"/>
</dbReference>
<dbReference type="Pfam" id="PF06920">
    <property type="entry name" value="DHR-2_Lobe_A"/>
    <property type="match status" value="1"/>
</dbReference>
<evidence type="ECO:0000313" key="5">
    <source>
        <dbReference type="EMBL" id="EDQ89165.1"/>
    </source>
</evidence>
<keyword evidence="1" id="KW-0344">Guanine-nucleotide releasing factor</keyword>
<dbReference type="InterPro" id="IPR027357">
    <property type="entry name" value="DOCKER_dom"/>
</dbReference>
<keyword evidence="6" id="KW-1185">Reference proteome</keyword>
<evidence type="ECO:0000256" key="3">
    <source>
        <dbReference type="SAM" id="MobiDB-lite"/>
    </source>
</evidence>
<evidence type="ECO:0000313" key="6">
    <source>
        <dbReference type="Proteomes" id="UP000001357"/>
    </source>
</evidence>
<dbReference type="KEGG" id="mbr:MONBRDRAFT_32595"/>